<dbReference type="PANTHER" id="PTHR43236">
    <property type="entry name" value="ANTITOXIN HIGA1"/>
    <property type="match status" value="1"/>
</dbReference>
<dbReference type="EMBL" id="CAADFN010000003">
    <property type="protein sequence ID" value="VFK13450.1"/>
    <property type="molecule type" value="Genomic_DNA"/>
</dbReference>
<evidence type="ECO:0000313" key="2">
    <source>
        <dbReference type="EMBL" id="VFK13450.1"/>
    </source>
</evidence>
<sequence length="294" mass="33719">MDEFPVIQKARQFINDAAINSVPVDVERLASNAKAKINVRTDMDDDESGQTFSLGGKNFITVNGNQREERQRFTILHEIAHIVLELPSHHHGDNITTSDLVSYRRRPKEEMLCDVFAAECLLPYKFFSRDVGNIDVSLHAVKELAKKYKASITSTGSRFAVYCNAPCAFVLIENDKIRYVSSSKFLRELNGWIEIGISIPQGSVAYRLIKEPLKMEDYDEVESNIWFNNGIKGYELVAEEAMLIREWNQCLSLIWLDESLRRVSQTKNYDDQDEGALLKELNGVLPWPSKRRRK</sequence>
<dbReference type="AlphaFoldDB" id="A0A450W8T1"/>
<gene>
    <name evidence="2" type="ORF">BECKLFY1418C_GA0070996_100345</name>
</gene>
<protein>
    <recommendedName>
        <fullName evidence="1">IrrE N-terminal-like domain-containing protein</fullName>
    </recommendedName>
</protein>
<name>A0A450W8T1_9GAMM</name>
<evidence type="ECO:0000259" key="1">
    <source>
        <dbReference type="Pfam" id="PF06114"/>
    </source>
</evidence>
<dbReference type="PANTHER" id="PTHR43236:SF2">
    <property type="entry name" value="BLL0069 PROTEIN"/>
    <property type="match status" value="1"/>
</dbReference>
<dbReference type="InterPro" id="IPR010359">
    <property type="entry name" value="IrrE_HExxH"/>
</dbReference>
<organism evidence="2">
    <name type="scientific">Candidatus Kentrum sp. LFY</name>
    <dbReference type="NCBI Taxonomy" id="2126342"/>
    <lineage>
        <taxon>Bacteria</taxon>
        <taxon>Pseudomonadati</taxon>
        <taxon>Pseudomonadota</taxon>
        <taxon>Gammaproteobacteria</taxon>
        <taxon>Candidatus Kentrum</taxon>
    </lineage>
</organism>
<accession>A0A450W8T1</accession>
<dbReference type="Gene3D" id="1.10.10.2910">
    <property type="match status" value="1"/>
</dbReference>
<dbReference type="Pfam" id="PF06114">
    <property type="entry name" value="Peptidase_M78"/>
    <property type="match status" value="1"/>
</dbReference>
<proteinExistence type="predicted"/>
<feature type="domain" description="IrrE N-terminal-like" evidence="1">
    <location>
        <begin position="43"/>
        <end position="154"/>
    </location>
</feature>
<reference evidence="2" key="1">
    <citation type="submission" date="2019-02" db="EMBL/GenBank/DDBJ databases">
        <authorList>
            <person name="Gruber-Vodicka R. H."/>
            <person name="Seah K. B. B."/>
        </authorList>
    </citation>
    <scope>NUCLEOTIDE SEQUENCE</scope>
    <source>
        <strain evidence="2">BECK_BY7</strain>
    </source>
</reference>
<dbReference type="InterPro" id="IPR052345">
    <property type="entry name" value="Rad_response_metalloprotease"/>
</dbReference>